<protein>
    <submittedName>
        <fullName evidence="6">LysR family transcriptional regulator</fullName>
    </submittedName>
</protein>
<keyword evidence="4" id="KW-0804">Transcription</keyword>
<dbReference type="SUPFAM" id="SSF53850">
    <property type="entry name" value="Periplasmic binding protein-like II"/>
    <property type="match status" value="1"/>
</dbReference>
<dbReference type="EMBL" id="BSPC01000005">
    <property type="protein sequence ID" value="GLS17783.1"/>
    <property type="molecule type" value="Genomic_DNA"/>
</dbReference>
<evidence type="ECO:0000313" key="6">
    <source>
        <dbReference type="EMBL" id="GLS17783.1"/>
    </source>
</evidence>
<dbReference type="Pfam" id="PF03466">
    <property type="entry name" value="LysR_substrate"/>
    <property type="match status" value="1"/>
</dbReference>
<dbReference type="Gene3D" id="3.40.190.290">
    <property type="match status" value="1"/>
</dbReference>
<dbReference type="InterPro" id="IPR036388">
    <property type="entry name" value="WH-like_DNA-bd_sf"/>
</dbReference>
<reference evidence="7" key="1">
    <citation type="journal article" date="2019" name="Int. J. Syst. Evol. Microbiol.">
        <title>The Global Catalogue of Microorganisms (GCM) 10K type strain sequencing project: providing services to taxonomists for standard genome sequencing and annotation.</title>
        <authorList>
            <consortium name="The Broad Institute Genomics Platform"/>
            <consortium name="The Broad Institute Genome Sequencing Center for Infectious Disease"/>
            <person name="Wu L."/>
            <person name="Ma J."/>
        </authorList>
    </citation>
    <scope>NUCLEOTIDE SEQUENCE [LARGE SCALE GENOMIC DNA]</scope>
    <source>
        <strain evidence="7">NBRC 101365</strain>
    </source>
</reference>
<evidence type="ECO:0000259" key="5">
    <source>
        <dbReference type="PROSITE" id="PS50931"/>
    </source>
</evidence>
<dbReference type="InterPro" id="IPR000847">
    <property type="entry name" value="LysR_HTH_N"/>
</dbReference>
<sequence length="308" mass="33951">MNWDHVRIFLAVARSGQILGAARRLKLNHATVGRQLTALEEAMGTRLIDRQNQGCALTAAGEALLVAAERAESEFLRVSADLSGTAASISGIVRVGAPDGLGNYFLSQELGALAALHPELVVQLVPLPRTFSLSRREADIVVTLERPAQGKLLVKKLTDYTLSVYASESYLERTGPIAREADLEGRLFVTHVDDLVYSRALDYAETLGRLMSRRFECGSVVAQMEAVRAGHGIGILHDYAARRFPELRRLLPHIHFTRSYWLVSHPDTHHTRRVKAVAEHITARVRAERGSFAVADVEYSGRRAAQLA</sequence>
<name>A0ABQ6CDN9_9HYPH</name>
<evidence type="ECO:0000313" key="7">
    <source>
        <dbReference type="Proteomes" id="UP001156882"/>
    </source>
</evidence>
<keyword evidence="7" id="KW-1185">Reference proteome</keyword>
<dbReference type="RefSeq" id="WP_284310587.1">
    <property type="nucleotide sequence ID" value="NZ_BSPC01000005.1"/>
</dbReference>
<evidence type="ECO:0000256" key="2">
    <source>
        <dbReference type="ARBA" id="ARBA00023015"/>
    </source>
</evidence>
<gene>
    <name evidence="6" type="ORF">GCM10007874_07980</name>
</gene>
<dbReference type="Proteomes" id="UP001156882">
    <property type="component" value="Unassembled WGS sequence"/>
</dbReference>
<keyword evidence="3" id="KW-0238">DNA-binding</keyword>
<comment type="similarity">
    <text evidence="1">Belongs to the LysR transcriptional regulatory family.</text>
</comment>
<dbReference type="CDD" id="cd05466">
    <property type="entry name" value="PBP2_LTTR_substrate"/>
    <property type="match status" value="1"/>
</dbReference>
<accession>A0ABQ6CDN9</accession>
<dbReference type="Gene3D" id="1.10.10.10">
    <property type="entry name" value="Winged helix-like DNA-binding domain superfamily/Winged helix DNA-binding domain"/>
    <property type="match status" value="1"/>
</dbReference>
<dbReference type="Pfam" id="PF00126">
    <property type="entry name" value="HTH_1"/>
    <property type="match status" value="1"/>
</dbReference>
<comment type="caution">
    <text evidence="6">The sequence shown here is derived from an EMBL/GenBank/DDBJ whole genome shotgun (WGS) entry which is preliminary data.</text>
</comment>
<dbReference type="PROSITE" id="PS50931">
    <property type="entry name" value="HTH_LYSR"/>
    <property type="match status" value="1"/>
</dbReference>
<evidence type="ECO:0000256" key="1">
    <source>
        <dbReference type="ARBA" id="ARBA00009437"/>
    </source>
</evidence>
<dbReference type="InterPro" id="IPR050176">
    <property type="entry name" value="LTTR"/>
</dbReference>
<proteinExistence type="inferred from homology"/>
<feature type="domain" description="HTH lysR-type" evidence="5">
    <location>
        <begin position="1"/>
        <end position="58"/>
    </location>
</feature>
<dbReference type="SUPFAM" id="SSF46785">
    <property type="entry name" value="Winged helix' DNA-binding domain"/>
    <property type="match status" value="1"/>
</dbReference>
<dbReference type="PANTHER" id="PTHR30579">
    <property type="entry name" value="TRANSCRIPTIONAL REGULATOR"/>
    <property type="match status" value="1"/>
</dbReference>
<organism evidence="6 7">
    <name type="scientific">Labrys miyagiensis</name>
    <dbReference type="NCBI Taxonomy" id="346912"/>
    <lineage>
        <taxon>Bacteria</taxon>
        <taxon>Pseudomonadati</taxon>
        <taxon>Pseudomonadota</taxon>
        <taxon>Alphaproteobacteria</taxon>
        <taxon>Hyphomicrobiales</taxon>
        <taxon>Xanthobacteraceae</taxon>
        <taxon>Labrys</taxon>
    </lineage>
</organism>
<evidence type="ECO:0000256" key="4">
    <source>
        <dbReference type="ARBA" id="ARBA00023163"/>
    </source>
</evidence>
<evidence type="ECO:0000256" key="3">
    <source>
        <dbReference type="ARBA" id="ARBA00023125"/>
    </source>
</evidence>
<dbReference type="PANTHER" id="PTHR30579:SF3">
    <property type="entry name" value="TRANSCRIPTIONAL REGULATORY PROTEIN"/>
    <property type="match status" value="1"/>
</dbReference>
<keyword evidence="2" id="KW-0805">Transcription regulation</keyword>
<dbReference type="InterPro" id="IPR036390">
    <property type="entry name" value="WH_DNA-bd_sf"/>
</dbReference>
<dbReference type="InterPro" id="IPR005119">
    <property type="entry name" value="LysR_subst-bd"/>
</dbReference>